<dbReference type="PANTHER" id="PTHR31635:SF196">
    <property type="entry name" value="REVERSE TRANSCRIPTASE DOMAIN-CONTAINING PROTEIN-RELATED"/>
    <property type="match status" value="1"/>
</dbReference>
<dbReference type="Proteomes" id="UP001281410">
    <property type="component" value="Unassembled WGS sequence"/>
</dbReference>
<gene>
    <name evidence="2" type="ORF">Dsin_022505</name>
</gene>
<evidence type="ECO:0000313" key="3">
    <source>
        <dbReference type="Proteomes" id="UP001281410"/>
    </source>
</evidence>
<name>A0AAE0DZU2_9ROSI</name>
<dbReference type="InterPro" id="IPR036691">
    <property type="entry name" value="Endo/exonu/phosph_ase_sf"/>
</dbReference>
<comment type="caution">
    <text evidence="2">The sequence shown here is derived from an EMBL/GenBank/DDBJ whole genome shotgun (WGS) entry which is preliminary data.</text>
</comment>
<dbReference type="InterPro" id="IPR005135">
    <property type="entry name" value="Endo/exonuclease/phosphatase"/>
</dbReference>
<evidence type="ECO:0000313" key="2">
    <source>
        <dbReference type="EMBL" id="KAK3199090.1"/>
    </source>
</evidence>
<protein>
    <recommendedName>
        <fullName evidence="1">Endonuclease/exonuclease/phosphatase domain-containing protein</fullName>
    </recommendedName>
</protein>
<evidence type="ECO:0000259" key="1">
    <source>
        <dbReference type="Pfam" id="PF03372"/>
    </source>
</evidence>
<dbReference type="SUPFAM" id="SSF56219">
    <property type="entry name" value="DNase I-like"/>
    <property type="match status" value="1"/>
</dbReference>
<dbReference type="PANTHER" id="PTHR31635">
    <property type="entry name" value="REVERSE TRANSCRIPTASE DOMAIN-CONTAINING PROTEIN-RELATED"/>
    <property type="match status" value="1"/>
</dbReference>
<proteinExistence type="predicted"/>
<dbReference type="Gene3D" id="3.60.10.10">
    <property type="entry name" value="Endonuclease/exonuclease/phosphatase"/>
    <property type="match status" value="1"/>
</dbReference>
<dbReference type="EMBL" id="JANJYJ010000007">
    <property type="protein sequence ID" value="KAK3199090.1"/>
    <property type="molecule type" value="Genomic_DNA"/>
</dbReference>
<reference evidence="2" key="1">
    <citation type="journal article" date="2023" name="Plant J.">
        <title>Genome sequences and population genomics provide insights into the demographic history, inbreeding, and mutation load of two 'living fossil' tree species of Dipteronia.</title>
        <authorList>
            <person name="Feng Y."/>
            <person name="Comes H.P."/>
            <person name="Chen J."/>
            <person name="Zhu S."/>
            <person name="Lu R."/>
            <person name="Zhang X."/>
            <person name="Li P."/>
            <person name="Qiu J."/>
            <person name="Olsen K.M."/>
            <person name="Qiu Y."/>
        </authorList>
    </citation>
    <scope>NUCLEOTIDE SEQUENCE</scope>
    <source>
        <strain evidence="2">NBL</strain>
    </source>
</reference>
<dbReference type="Pfam" id="PF03372">
    <property type="entry name" value="Exo_endo_phos"/>
    <property type="match status" value="1"/>
</dbReference>
<organism evidence="2 3">
    <name type="scientific">Dipteronia sinensis</name>
    <dbReference type="NCBI Taxonomy" id="43782"/>
    <lineage>
        <taxon>Eukaryota</taxon>
        <taxon>Viridiplantae</taxon>
        <taxon>Streptophyta</taxon>
        <taxon>Embryophyta</taxon>
        <taxon>Tracheophyta</taxon>
        <taxon>Spermatophyta</taxon>
        <taxon>Magnoliopsida</taxon>
        <taxon>eudicotyledons</taxon>
        <taxon>Gunneridae</taxon>
        <taxon>Pentapetalae</taxon>
        <taxon>rosids</taxon>
        <taxon>malvids</taxon>
        <taxon>Sapindales</taxon>
        <taxon>Sapindaceae</taxon>
        <taxon>Hippocastanoideae</taxon>
        <taxon>Acereae</taxon>
        <taxon>Dipteronia</taxon>
    </lineage>
</organism>
<dbReference type="AlphaFoldDB" id="A0AAE0DZU2"/>
<dbReference type="GO" id="GO:0003824">
    <property type="term" value="F:catalytic activity"/>
    <property type="evidence" value="ECO:0007669"/>
    <property type="project" value="InterPro"/>
</dbReference>
<keyword evidence="3" id="KW-1185">Reference proteome</keyword>
<feature type="domain" description="Endonuclease/exonuclease/phosphatase" evidence="1">
    <location>
        <begin position="18"/>
        <end position="128"/>
    </location>
</feature>
<accession>A0AAE0DZU2</accession>
<sequence>MTIGSKSKTASLIKDRGEGDKRQLWNFLIEAQSQFPCPWIIGGDFNAVLHPSERKWAGFNLYSARNFNTFILKAKVVDLPMQGSEFTWTNSRDGAVWASLDRFLLSPLMLTWFLNLEQRGLSRSLSDHNAIILSEPTKDWGPSPFRIYNWWTEDTNMKKEAAKSWLDCKEGGSTGHIISAKLKATKESIKMWISSNKTSAFFLQDREKKLFEIDLKALSGGWSDQLRSERFKTLEETWKGIRRNEQMWSQKARVKWTIDGDRNSKYFHIMANGRRRHNQINVLNINGVRCTDPPSIREGIFDHFKRQYQKLPWQRQSIHNWNVKSITDSEREDLEKSFSKEELWEAVSNCDGDKASGPDGLNLSFVKDNWDVIQTDFMSFLQDFHRFNTGVKDINQTFITLIPKTLNPSVLGDYRPISLVNSLYKVLSKVLANRIKRVMNSVIGEYQSAFVKGCQIMDSFIIAEEIIQKWKKED</sequence>